<dbReference type="Pfam" id="PF00583">
    <property type="entry name" value="Acetyltransf_1"/>
    <property type="match status" value="1"/>
</dbReference>
<dbReference type="AlphaFoldDB" id="A0AAD9CSE0"/>
<gene>
    <name evidence="2" type="ORF">DB88DRAFT_502086</name>
</gene>
<dbReference type="SUPFAM" id="SSF55729">
    <property type="entry name" value="Acyl-CoA N-acyltransferases (Nat)"/>
    <property type="match status" value="1"/>
</dbReference>
<dbReference type="CDD" id="cd04301">
    <property type="entry name" value="NAT_SF"/>
    <property type="match status" value="1"/>
</dbReference>
<evidence type="ECO:0000313" key="2">
    <source>
        <dbReference type="EMBL" id="KAK1921064.1"/>
    </source>
</evidence>
<evidence type="ECO:0000313" key="3">
    <source>
        <dbReference type="Proteomes" id="UP001182556"/>
    </source>
</evidence>
<protein>
    <submittedName>
        <fullName evidence="2">Acyl-CoA N-acyltransferase</fullName>
    </submittedName>
</protein>
<dbReference type="InterPro" id="IPR000182">
    <property type="entry name" value="GNAT_dom"/>
</dbReference>
<sequence length="181" mass="20333">MPTVIRPAVAADVPQLNAIHTYYVENTISTFALVPYTLEQTSANLLAVQSTGLPYIVAVDQDSEEEEIVGYGYLSPFRSAKGGYLHTVELSLYCHPEHLSRGIGSVMMRKILEVVLHPERFESDWLGESRRGQGRVREVVACMSVDPAKEADGQGLARWYGRFGFERAGRLKRVGRKFDQW</sequence>
<proteinExistence type="predicted"/>
<evidence type="ECO:0000259" key="1">
    <source>
        <dbReference type="PROSITE" id="PS51186"/>
    </source>
</evidence>
<dbReference type="InterPro" id="IPR016181">
    <property type="entry name" value="Acyl_CoA_acyltransferase"/>
</dbReference>
<dbReference type="Proteomes" id="UP001182556">
    <property type="component" value="Unassembled WGS sequence"/>
</dbReference>
<name>A0AAD9CSE0_PAPLA</name>
<feature type="domain" description="N-acetyltransferase" evidence="1">
    <location>
        <begin position="3"/>
        <end position="181"/>
    </location>
</feature>
<dbReference type="EMBL" id="JAODAN010000012">
    <property type="protein sequence ID" value="KAK1921064.1"/>
    <property type="molecule type" value="Genomic_DNA"/>
</dbReference>
<comment type="caution">
    <text evidence="2">The sequence shown here is derived from an EMBL/GenBank/DDBJ whole genome shotgun (WGS) entry which is preliminary data.</text>
</comment>
<dbReference type="PROSITE" id="PS51186">
    <property type="entry name" value="GNAT"/>
    <property type="match status" value="1"/>
</dbReference>
<keyword evidence="3" id="KW-1185">Reference proteome</keyword>
<dbReference type="GO" id="GO:0016747">
    <property type="term" value="F:acyltransferase activity, transferring groups other than amino-acyl groups"/>
    <property type="evidence" value="ECO:0007669"/>
    <property type="project" value="InterPro"/>
</dbReference>
<accession>A0AAD9CSE0</accession>
<reference evidence="2" key="1">
    <citation type="submission" date="2023-02" db="EMBL/GenBank/DDBJ databases">
        <title>Identification and recombinant expression of a fungal hydrolase from Papiliotrema laurentii that hydrolyzes apple cutin and clears colloidal polyester polyurethane.</title>
        <authorList>
            <consortium name="DOE Joint Genome Institute"/>
            <person name="Roman V.A."/>
            <person name="Bojanowski C."/>
            <person name="Crable B.R."/>
            <person name="Wagner D.N."/>
            <person name="Hung C.S."/>
            <person name="Nadeau L.J."/>
            <person name="Schratz L."/>
            <person name="Haridas S."/>
            <person name="Pangilinan J."/>
            <person name="Lipzen A."/>
            <person name="Na H."/>
            <person name="Yan M."/>
            <person name="Ng V."/>
            <person name="Grigoriev I.V."/>
            <person name="Spatafora J.W."/>
            <person name="Barlow D."/>
            <person name="Biffinger J."/>
            <person name="Kelley-Loughnane N."/>
            <person name="Varaljay V.A."/>
            <person name="Crookes-Goodson W.J."/>
        </authorList>
    </citation>
    <scope>NUCLEOTIDE SEQUENCE</scope>
    <source>
        <strain evidence="2">5307AH</strain>
    </source>
</reference>
<dbReference type="Gene3D" id="3.40.630.30">
    <property type="match status" value="1"/>
</dbReference>
<organism evidence="2 3">
    <name type="scientific">Papiliotrema laurentii</name>
    <name type="common">Cryptococcus laurentii</name>
    <dbReference type="NCBI Taxonomy" id="5418"/>
    <lineage>
        <taxon>Eukaryota</taxon>
        <taxon>Fungi</taxon>
        <taxon>Dikarya</taxon>
        <taxon>Basidiomycota</taxon>
        <taxon>Agaricomycotina</taxon>
        <taxon>Tremellomycetes</taxon>
        <taxon>Tremellales</taxon>
        <taxon>Rhynchogastremaceae</taxon>
        <taxon>Papiliotrema</taxon>
    </lineage>
</organism>